<evidence type="ECO:0000259" key="8">
    <source>
        <dbReference type="Pfam" id="PF00557"/>
    </source>
</evidence>
<dbReference type="HAMAP" id="MF_01974">
    <property type="entry name" value="MetAP_1"/>
    <property type="match status" value="1"/>
</dbReference>
<evidence type="ECO:0000256" key="6">
    <source>
        <dbReference type="HAMAP-Rule" id="MF_01974"/>
    </source>
</evidence>
<dbReference type="EMBL" id="CP139487">
    <property type="protein sequence ID" value="WPU65066.1"/>
    <property type="molecule type" value="Genomic_DNA"/>
</dbReference>
<sequence>MTIKTQLELEMLKKAGSVVSNTLQLMLRSIEEGMTTLELDLIAQKNFAKYGAQSAPKLTYNFPGHTCISLNEEVAHGIPGEKIIRKGDLINIDVSCELNGYFADTGASLQFGEEDPKLAELMLTTKKALKESIKKCRPGKRLNLIGQTIETTARRGGFTVIENIGSHGVGSSLHEAPEFIAGYYDPQDRRLMHEGQVFTIEPFISTGAHMVEEQADKWTLSTSPKYRTVQYEHTIVVTKNSPIIVTGNPFI</sequence>
<evidence type="ECO:0000256" key="3">
    <source>
        <dbReference type="ARBA" id="ARBA00022670"/>
    </source>
</evidence>
<feature type="binding site" evidence="6">
    <location>
        <position position="174"/>
    </location>
    <ligand>
        <name>substrate</name>
    </ligand>
</feature>
<gene>
    <name evidence="6 9" type="primary">map</name>
    <name evidence="9" type="ORF">SOO65_20425</name>
</gene>
<evidence type="ECO:0000313" key="9">
    <source>
        <dbReference type="EMBL" id="WPU65066.1"/>
    </source>
</evidence>
<dbReference type="SUPFAM" id="SSF55920">
    <property type="entry name" value="Creatinase/aminopeptidase"/>
    <property type="match status" value="1"/>
</dbReference>
<dbReference type="Gene3D" id="3.90.230.10">
    <property type="entry name" value="Creatinase/methionine aminopeptidase superfamily"/>
    <property type="match status" value="1"/>
</dbReference>
<keyword evidence="10" id="KW-1185">Reference proteome</keyword>
<dbReference type="InterPro" id="IPR001714">
    <property type="entry name" value="Pept_M24_MAP"/>
</dbReference>
<dbReference type="Pfam" id="PF00557">
    <property type="entry name" value="Peptidase_M24"/>
    <property type="match status" value="1"/>
</dbReference>
<keyword evidence="3 6" id="KW-0645">Protease</keyword>
<dbReference type="AlphaFoldDB" id="A0AAX4HP97"/>
<dbReference type="PRINTS" id="PR00599">
    <property type="entry name" value="MAPEPTIDASE"/>
</dbReference>
<dbReference type="EC" id="3.4.11.18" evidence="6 7"/>
<dbReference type="InterPro" id="IPR002467">
    <property type="entry name" value="Pept_M24A_MAP1"/>
</dbReference>
<comment type="similarity">
    <text evidence="6">Belongs to the peptidase M24A family. Methionine aminopeptidase type 1 subfamily.</text>
</comment>
<keyword evidence="5 6" id="KW-0378">Hydrolase</keyword>
<comment type="function">
    <text evidence="1 6">Removes the N-terminal methionine from nascent proteins. The N-terminal methionine is often cleaved when the second residue in the primary sequence is small and uncharged (Met-Ala-, Cys, Gly, Pro, Ser, Thr, or Val). Requires deformylation of the N(alpha)-formylated initiator methionine before it can be hydrolyzed.</text>
</comment>
<dbReference type="GO" id="GO:0046872">
    <property type="term" value="F:metal ion binding"/>
    <property type="evidence" value="ECO:0007669"/>
    <property type="project" value="UniProtKB-UniRule"/>
</dbReference>
<dbReference type="InterPro" id="IPR036005">
    <property type="entry name" value="Creatinase/aminopeptidase-like"/>
</dbReference>
<dbReference type="KEGG" id="psti:SOO65_20425"/>
<feature type="binding site" evidence="6">
    <location>
        <position position="104"/>
    </location>
    <ligand>
        <name>a divalent metal cation</name>
        <dbReference type="ChEBI" id="CHEBI:60240"/>
        <label>2</label>
        <note>catalytic</note>
    </ligand>
</feature>
<proteinExistence type="inferred from homology"/>
<accession>A0AAX4HP97</accession>
<feature type="binding site" evidence="6">
    <location>
        <position position="167"/>
    </location>
    <ligand>
        <name>a divalent metal cation</name>
        <dbReference type="ChEBI" id="CHEBI:60240"/>
        <label>2</label>
        <note>catalytic</note>
    </ligand>
</feature>
<comment type="subunit">
    <text evidence="6">Monomer.</text>
</comment>
<organism evidence="9 10">
    <name type="scientific">Peredibacter starrii</name>
    <dbReference type="NCBI Taxonomy" id="28202"/>
    <lineage>
        <taxon>Bacteria</taxon>
        <taxon>Pseudomonadati</taxon>
        <taxon>Bdellovibrionota</taxon>
        <taxon>Bacteriovoracia</taxon>
        <taxon>Bacteriovoracales</taxon>
        <taxon>Bacteriovoracaceae</taxon>
        <taxon>Peredibacter</taxon>
    </lineage>
</organism>
<evidence type="ECO:0000256" key="5">
    <source>
        <dbReference type="ARBA" id="ARBA00022801"/>
    </source>
</evidence>
<feature type="domain" description="Peptidase M24" evidence="8">
    <location>
        <begin position="10"/>
        <end position="239"/>
    </location>
</feature>
<reference evidence="9 10" key="1">
    <citation type="submission" date="2023-11" db="EMBL/GenBank/DDBJ databases">
        <title>Peredibacter starrii A3.12.</title>
        <authorList>
            <person name="Mitchell R.J."/>
        </authorList>
    </citation>
    <scope>NUCLEOTIDE SEQUENCE [LARGE SCALE GENOMIC DNA]</scope>
    <source>
        <strain evidence="9 10">A3.12</strain>
    </source>
</reference>
<dbReference type="CDD" id="cd01086">
    <property type="entry name" value="MetAP1"/>
    <property type="match status" value="1"/>
</dbReference>
<name>A0AAX4HP97_9BACT</name>
<evidence type="ECO:0000256" key="7">
    <source>
        <dbReference type="RuleBase" id="RU003653"/>
    </source>
</evidence>
<dbReference type="GO" id="GO:0004239">
    <property type="term" value="F:initiator methionyl aminopeptidase activity"/>
    <property type="evidence" value="ECO:0007669"/>
    <property type="project" value="UniProtKB-UniRule"/>
</dbReference>
<dbReference type="Proteomes" id="UP001324634">
    <property type="component" value="Chromosome"/>
</dbReference>
<feature type="binding site" evidence="6">
    <location>
        <position position="232"/>
    </location>
    <ligand>
        <name>a divalent metal cation</name>
        <dbReference type="ChEBI" id="CHEBI:60240"/>
        <label>1</label>
    </ligand>
</feature>
<evidence type="ECO:0000313" key="10">
    <source>
        <dbReference type="Proteomes" id="UP001324634"/>
    </source>
</evidence>
<evidence type="ECO:0000256" key="2">
    <source>
        <dbReference type="ARBA" id="ARBA00022438"/>
    </source>
</evidence>
<comment type="catalytic activity">
    <reaction evidence="6 7">
        <text>Release of N-terminal amino acids, preferentially methionine, from peptides and arylamides.</text>
        <dbReference type="EC" id="3.4.11.18"/>
    </reaction>
</comment>
<dbReference type="NCBIfam" id="TIGR00500">
    <property type="entry name" value="met_pdase_I"/>
    <property type="match status" value="1"/>
</dbReference>
<dbReference type="PANTHER" id="PTHR43330">
    <property type="entry name" value="METHIONINE AMINOPEPTIDASE"/>
    <property type="match status" value="1"/>
</dbReference>
<feature type="binding site" evidence="6">
    <location>
        <position position="93"/>
    </location>
    <ligand>
        <name>a divalent metal cation</name>
        <dbReference type="ChEBI" id="CHEBI:60240"/>
        <label>1</label>
    </ligand>
</feature>
<comment type="cofactor">
    <cofactor evidence="6">
        <name>Co(2+)</name>
        <dbReference type="ChEBI" id="CHEBI:48828"/>
    </cofactor>
    <cofactor evidence="6">
        <name>Zn(2+)</name>
        <dbReference type="ChEBI" id="CHEBI:29105"/>
    </cofactor>
    <cofactor evidence="6">
        <name>Mn(2+)</name>
        <dbReference type="ChEBI" id="CHEBI:29035"/>
    </cofactor>
    <cofactor evidence="6">
        <name>Fe(2+)</name>
        <dbReference type="ChEBI" id="CHEBI:29033"/>
    </cofactor>
    <text evidence="6">Binds 2 divalent metal cations per subunit. Has a high-affinity and a low affinity metal-binding site. The true nature of the physiological cofactor is under debate. The enzyme is active with cobalt, zinc, manganese or divalent iron ions. Most likely, methionine aminopeptidases function as mononuclear Fe(2+)-metalloproteases under physiological conditions, and the catalytically relevant metal-binding site has been assigned to the histidine-containing high-affinity site.</text>
</comment>
<dbReference type="GO" id="GO:0070006">
    <property type="term" value="F:metalloaminopeptidase activity"/>
    <property type="evidence" value="ECO:0007669"/>
    <property type="project" value="UniProtKB-UniRule"/>
</dbReference>
<keyword evidence="4 6" id="KW-0479">Metal-binding</keyword>
<evidence type="ECO:0000256" key="1">
    <source>
        <dbReference type="ARBA" id="ARBA00002521"/>
    </source>
</evidence>
<feature type="binding site" evidence="6">
    <location>
        <position position="201"/>
    </location>
    <ligand>
        <name>a divalent metal cation</name>
        <dbReference type="ChEBI" id="CHEBI:60240"/>
        <label>2</label>
        <note>catalytic</note>
    </ligand>
</feature>
<dbReference type="InterPro" id="IPR000994">
    <property type="entry name" value="Pept_M24"/>
</dbReference>
<dbReference type="GO" id="GO:0006508">
    <property type="term" value="P:proteolysis"/>
    <property type="evidence" value="ECO:0007669"/>
    <property type="project" value="UniProtKB-KW"/>
</dbReference>
<feature type="binding site" evidence="6">
    <location>
        <position position="104"/>
    </location>
    <ligand>
        <name>a divalent metal cation</name>
        <dbReference type="ChEBI" id="CHEBI:60240"/>
        <label>1</label>
    </ligand>
</feature>
<feature type="binding site" evidence="6">
    <location>
        <position position="232"/>
    </location>
    <ligand>
        <name>a divalent metal cation</name>
        <dbReference type="ChEBI" id="CHEBI:60240"/>
        <label>2</label>
        <note>catalytic</note>
    </ligand>
</feature>
<dbReference type="RefSeq" id="WP_321395062.1">
    <property type="nucleotide sequence ID" value="NZ_CP139487.1"/>
</dbReference>
<dbReference type="PANTHER" id="PTHR43330:SF13">
    <property type="entry name" value="METHIONINE AMINOPEPTIDASE 2"/>
    <property type="match status" value="1"/>
</dbReference>
<feature type="binding site" evidence="6">
    <location>
        <position position="76"/>
    </location>
    <ligand>
        <name>substrate</name>
    </ligand>
</feature>
<protein>
    <recommendedName>
        <fullName evidence="6 7">Methionine aminopeptidase</fullName>
        <shortName evidence="6">MAP</shortName>
        <shortName evidence="6">MetAP</shortName>
        <ecNumber evidence="6 7">3.4.11.18</ecNumber>
    </recommendedName>
    <alternativeName>
        <fullName evidence="6">Peptidase M</fullName>
    </alternativeName>
</protein>
<evidence type="ECO:0000256" key="4">
    <source>
        <dbReference type="ARBA" id="ARBA00022723"/>
    </source>
</evidence>
<keyword evidence="2 6" id="KW-0031">Aminopeptidase</keyword>